<comment type="caution">
    <text evidence="1">The sequence shown here is derived from an EMBL/GenBank/DDBJ whole genome shotgun (WGS) entry which is preliminary data.</text>
</comment>
<sequence length="192" mass="22079">MNKIIITLVSFALCACANKNSVSEYSSWKGSSAYSPKIHNFSSYYSNLKNRKVIHKESFIGNFTLYYSPTKIDENTVVVPQVHCFSAELESTHPVAPTDEIKCKYSETIKYYAKNLAFFFNSEKAKEDSEIFNIAYKWYSQFGENQFITKIIEVENLYYIHSSGSGCAPSYRVIRNNLGDYIFEQEEVMICS</sequence>
<dbReference type="EMBL" id="BMYZ01000001">
    <property type="protein sequence ID" value="GGY75017.1"/>
    <property type="molecule type" value="Genomic_DNA"/>
</dbReference>
<evidence type="ECO:0000313" key="1">
    <source>
        <dbReference type="EMBL" id="GGY75017.1"/>
    </source>
</evidence>
<reference evidence="2" key="1">
    <citation type="journal article" date="2019" name="Int. J. Syst. Evol. Microbiol.">
        <title>The Global Catalogue of Microorganisms (GCM) 10K type strain sequencing project: providing services to taxonomists for standard genome sequencing and annotation.</title>
        <authorList>
            <consortium name="The Broad Institute Genomics Platform"/>
            <consortium name="The Broad Institute Genome Sequencing Center for Infectious Disease"/>
            <person name="Wu L."/>
            <person name="Ma J."/>
        </authorList>
    </citation>
    <scope>NUCLEOTIDE SEQUENCE [LARGE SCALE GENOMIC DNA]</scope>
    <source>
        <strain evidence="2">KCTC 32239</strain>
    </source>
</reference>
<keyword evidence="2" id="KW-1185">Reference proteome</keyword>
<gene>
    <name evidence="1" type="ORF">GCM10011613_20620</name>
</gene>
<dbReference type="RefSeq" id="WP_189418075.1">
    <property type="nucleotide sequence ID" value="NZ_BMYZ01000001.1"/>
</dbReference>
<protein>
    <recommendedName>
        <fullName evidence="3">Lipoprotein</fullName>
    </recommendedName>
</protein>
<evidence type="ECO:0008006" key="3">
    <source>
        <dbReference type="Google" id="ProtNLM"/>
    </source>
</evidence>
<accession>A0ABQ3B2W4</accession>
<dbReference type="PROSITE" id="PS51257">
    <property type="entry name" value="PROKAR_LIPOPROTEIN"/>
    <property type="match status" value="1"/>
</dbReference>
<evidence type="ECO:0000313" key="2">
    <source>
        <dbReference type="Proteomes" id="UP000619761"/>
    </source>
</evidence>
<name>A0ABQ3B2W4_9GAMM</name>
<dbReference type="Proteomes" id="UP000619761">
    <property type="component" value="Unassembled WGS sequence"/>
</dbReference>
<proteinExistence type="predicted"/>
<organism evidence="1 2">
    <name type="scientific">Cellvibrio zantedeschiae</name>
    <dbReference type="NCBI Taxonomy" id="1237077"/>
    <lineage>
        <taxon>Bacteria</taxon>
        <taxon>Pseudomonadati</taxon>
        <taxon>Pseudomonadota</taxon>
        <taxon>Gammaproteobacteria</taxon>
        <taxon>Cellvibrionales</taxon>
        <taxon>Cellvibrionaceae</taxon>
        <taxon>Cellvibrio</taxon>
    </lineage>
</organism>